<keyword evidence="7" id="KW-1133">Transmembrane helix</keyword>
<dbReference type="Gene3D" id="1.10.287.130">
    <property type="match status" value="1"/>
</dbReference>
<accession>A0ABR4YIW8</accession>
<reference evidence="10 11" key="1">
    <citation type="submission" date="2014-09" db="EMBL/GenBank/DDBJ databases">
        <title>Alistipes sp. 627, sp. nov., a novel member of the family Rikenellaceae isolated from human faeces.</title>
        <authorList>
            <person name="Shkoporov A.N."/>
            <person name="Chaplin A.V."/>
            <person name="Motuzova O.V."/>
            <person name="Kafarskaia L.I."/>
            <person name="Khokhlova E.V."/>
            <person name="Efimov B.A."/>
        </authorList>
    </citation>
    <scope>NUCLEOTIDE SEQUENCE [LARGE SCALE GENOMIC DNA]</scope>
    <source>
        <strain evidence="10 11">627</strain>
    </source>
</reference>
<dbReference type="PANTHER" id="PTHR43047">
    <property type="entry name" value="TWO-COMPONENT HISTIDINE PROTEIN KINASE"/>
    <property type="match status" value="1"/>
</dbReference>
<keyword evidence="4" id="KW-0808">Transferase</keyword>
<dbReference type="InterPro" id="IPR036097">
    <property type="entry name" value="HisK_dim/P_sf"/>
</dbReference>
<dbReference type="PROSITE" id="PS50110">
    <property type="entry name" value="RESPONSE_REGULATORY"/>
    <property type="match status" value="1"/>
</dbReference>
<feature type="domain" description="Histidine kinase" evidence="8">
    <location>
        <begin position="307"/>
        <end position="520"/>
    </location>
</feature>
<feature type="domain" description="Response regulatory" evidence="9">
    <location>
        <begin position="536"/>
        <end position="650"/>
    </location>
</feature>
<evidence type="ECO:0000256" key="1">
    <source>
        <dbReference type="ARBA" id="ARBA00000085"/>
    </source>
</evidence>
<dbReference type="PRINTS" id="PR00344">
    <property type="entry name" value="BCTRLSENSOR"/>
</dbReference>
<dbReference type="Gene3D" id="3.30.565.10">
    <property type="entry name" value="Histidine kinase-like ATPase, C-terminal domain"/>
    <property type="match status" value="1"/>
</dbReference>
<dbReference type="InterPro" id="IPR011006">
    <property type="entry name" value="CheY-like_superfamily"/>
</dbReference>
<evidence type="ECO:0000256" key="3">
    <source>
        <dbReference type="ARBA" id="ARBA00022553"/>
    </source>
</evidence>
<comment type="caution">
    <text evidence="10">The sequence shown here is derived from an EMBL/GenBank/DDBJ whole genome shotgun (WGS) entry which is preliminary data.</text>
</comment>
<dbReference type="InterPro" id="IPR001789">
    <property type="entry name" value="Sig_transdc_resp-reg_receiver"/>
</dbReference>
<dbReference type="InterPro" id="IPR004358">
    <property type="entry name" value="Sig_transdc_His_kin-like_C"/>
</dbReference>
<dbReference type="CDD" id="cd00156">
    <property type="entry name" value="REC"/>
    <property type="match status" value="1"/>
</dbReference>
<dbReference type="SUPFAM" id="SSF47226">
    <property type="entry name" value="Histidine-containing phosphotransfer domain, HPT domain"/>
    <property type="match status" value="1"/>
</dbReference>
<dbReference type="Pfam" id="PF00072">
    <property type="entry name" value="Response_reg"/>
    <property type="match status" value="1"/>
</dbReference>
<organism evidence="10 11">
    <name type="scientific">Alistipes inops</name>
    <dbReference type="NCBI Taxonomy" id="1501391"/>
    <lineage>
        <taxon>Bacteria</taxon>
        <taxon>Pseudomonadati</taxon>
        <taxon>Bacteroidota</taxon>
        <taxon>Bacteroidia</taxon>
        <taxon>Bacteroidales</taxon>
        <taxon>Rikenellaceae</taxon>
        <taxon>Alistipes</taxon>
    </lineage>
</organism>
<dbReference type="EC" id="2.7.13.3" evidence="2"/>
<sequence>MIYFYTFRVNIDQQKEAVKGYSVEVRNINGLIQSVSDTRTAANMYVITRDRRYLDDFEKYMGEVRCRADSLLFDNPEYGAQIAEFNELLEEKRSIVAELTALFGRSDTMAPLDEVIRIYEPADTLRQIRVTTVTTDTLTLPAPKRRFFRRLADVFSARAKSAETVVVNSSVAVDTTEIPASVMVDISGAAEQVRRNYERQMATIERNVISLLSADQTISSRIAAILLDLQNDVMHSRMNEIEQYENLVRRNSTFSIVGGTLALVAIMAFIVLIVLNVNRSVRIREKLEEANLLAQKTIESRHRLLLSVSHDIKTPMNSILGYLDISDADGKLSAQEIAAMRNSGRHILALLENLLEYSGLEQGTLQAVMEPFNVRELFLETSDMLKPLTLRKNLHLEYDVRIGNEVQLVSDPLKIRQIVMNLLSNAVKYTPQGGIRFTAAYRAGMLEFCVADTGAGIPAEFLAKLYEPFTRSVENSHYAEGTGLGMFVVKGLVELLNGTVDIWSEVGKGTAVEVKIPAGKAEETDAAAVSGQAPQHIILVDDDPSILLLLEDMLHRLGHDVTPCNTWTEFERALFADTLYDAILTDMEMGTFSGGSVLARTRDAGFSVPVIVMTGRGNFGLDRARRLGFSHYLCKPVSMSALSRLFGAVGSGKAESSSAKEGVGFAALEEMLGGDRAAVQEVLESFRTATRENMAALERATEEQDFGRAQALCHKMLPMFLQIGAVEAGDLLKKMDSMRGRPAEDYPGWREEMHRLLELAKEVLNLIEREYPAS</sequence>
<keyword evidence="7" id="KW-0472">Membrane</keyword>
<evidence type="ECO:0000259" key="9">
    <source>
        <dbReference type="PROSITE" id="PS50110"/>
    </source>
</evidence>
<feature type="transmembrane region" description="Helical" evidence="7">
    <location>
        <begin position="254"/>
        <end position="277"/>
    </location>
</feature>
<comment type="catalytic activity">
    <reaction evidence="1">
        <text>ATP + protein L-histidine = ADP + protein N-phospho-L-histidine.</text>
        <dbReference type="EC" id="2.7.13.3"/>
    </reaction>
</comment>
<dbReference type="PROSITE" id="PS50109">
    <property type="entry name" value="HIS_KIN"/>
    <property type="match status" value="1"/>
</dbReference>
<dbReference type="Pfam" id="PF05227">
    <property type="entry name" value="CHASE3"/>
    <property type="match status" value="1"/>
</dbReference>
<dbReference type="Pfam" id="PF00512">
    <property type="entry name" value="HisKA"/>
    <property type="match status" value="1"/>
</dbReference>
<dbReference type="InterPro" id="IPR036890">
    <property type="entry name" value="HATPase_C_sf"/>
</dbReference>
<dbReference type="CDD" id="cd00082">
    <property type="entry name" value="HisKA"/>
    <property type="match status" value="1"/>
</dbReference>
<feature type="modified residue" description="4-aspartylphosphate" evidence="6">
    <location>
        <position position="586"/>
    </location>
</feature>
<dbReference type="InterPro" id="IPR036641">
    <property type="entry name" value="HPT_dom_sf"/>
</dbReference>
<evidence type="ECO:0000256" key="4">
    <source>
        <dbReference type="ARBA" id="ARBA00022679"/>
    </source>
</evidence>
<keyword evidence="3 6" id="KW-0597">Phosphoprotein</keyword>
<dbReference type="SMART" id="SM00387">
    <property type="entry name" value="HATPase_c"/>
    <property type="match status" value="1"/>
</dbReference>
<dbReference type="InterPro" id="IPR003594">
    <property type="entry name" value="HATPase_dom"/>
</dbReference>
<evidence type="ECO:0000256" key="7">
    <source>
        <dbReference type="SAM" id="Phobius"/>
    </source>
</evidence>
<dbReference type="SUPFAM" id="SSF52172">
    <property type="entry name" value="CheY-like"/>
    <property type="match status" value="1"/>
</dbReference>
<dbReference type="Proteomes" id="UP000030889">
    <property type="component" value="Unassembled WGS sequence"/>
</dbReference>
<evidence type="ECO:0000256" key="2">
    <source>
        <dbReference type="ARBA" id="ARBA00012438"/>
    </source>
</evidence>
<proteinExistence type="predicted"/>
<protein>
    <recommendedName>
        <fullName evidence="2">histidine kinase</fullName>
        <ecNumber evidence="2">2.7.13.3</ecNumber>
    </recommendedName>
</protein>
<dbReference type="Gene3D" id="1.20.120.160">
    <property type="entry name" value="HPT domain"/>
    <property type="match status" value="1"/>
</dbReference>
<keyword evidence="5" id="KW-0418">Kinase</keyword>
<name>A0ABR4YIW8_9BACT</name>
<dbReference type="InterPro" id="IPR007891">
    <property type="entry name" value="CHASE3"/>
</dbReference>
<evidence type="ECO:0000256" key="5">
    <source>
        <dbReference type="ARBA" id="ARBA00022777"/>
    </source>
</evidence>
<dbReference type="InterPro" id="IPR003661">
    <property type="entry name" value="HisK_dim/P_dom"/>
</dbReference>
<dbReference type="SMART" id="SM00448">
    <property type="entry name" value="REC"/>
    <property type="match status" value="1"/>
</dbReference>
<dbReference type="InterPro" id="IPR005467">
    <property type="entry name" value="His_kinase_dom"/>
</dbReference>
<dbReference type="SUPFAM" id="SSF55874">
    <property type="entry name" value="ATPase domain of HSP90 chaperone/DNA topoisomerase II/histidine kinase"/>
    <property type="match status" value="1"/>
</dbReference>
<evidence type="ECO:0000259" key="8">
    <source>
        <dbReference type="PROSITE" id="PS50109"/>
    </source>
</evidence>
<evidence type="ECO:0000256" key="6">
    <source>
        <dbReference type="PROSITE-ProRule" id="PRU00169"/>
    </source>
</evidence>
<evidence type="ECO:0000313" key="11">
    <source>
        <dbReference type="Proteomes" id="UP000030889"/>
    </source>
</evidence>
<dbReference type="PANTHER" id="PTHR43047:SF72">
    <property type="entry name" value="OSMOSENSING HISTIDINE PROTEIN KINASE SLN1"/>
    <property type="match status" value="1"/>
</dbReference>
<evidence type="ECO:0000313" key="10">
    <source>
        <dbReference type="EMBL" id="KHE41603.1"/>
    </source>
</evidence>
<dbReference type="Pfam" id="PF02518">
    <property type="entry name" value="HATPase_c"/>
    <property type="match status" value="1"/>
</dbReference>
<dbReference type="SMART" id="SM00388">
    <property type="entry name" value="HisKA"/>
    <property type="match status" value="1"/>
</dbReference>
<dbReference type="Gene3D" id="3.40.50.2300">
    <property type="match status" value="1"/>
</dbReference>
<dbReference type="EMBL" id="JRGF01000010">
    <property type="protein sequence ID" value="KHE41603.1"/>
    <property type="molecule type" value="Genomic_DNA"/>
</dbReference>
<dbReference type="SUPFAM" id="SSF47384">
    <property type="entry name" value="Homodimeric domain of signal transducing histidine kinase"/>
    <property type="match status" value="1"/>
</dbReference>
<gene>
    <name evidence="10" type="ORF">LG35_08485</name>
</gene>
<keyword evidence="11" id="KW-1185">Reference proteome</keyword>
<keyword evidence="7" id="KW-0812">Transmembrane</keyword>